<gene>
    <name evidence="1" type="ORF">CON36_32100</name>
</gene>
<name>A0A9X6STI2_BACCE</name>
<evidence type="ECO:0000313" key="2">
    <source>
        <dbReference type="Proteomes" id="UP000219922"/>
    </source>
</evidence>
<evidence type="ECO:0000313" key="1">
    <source>
        <dbReference type="EMBL" id="PDZ94764.1"/>
    </source>
</evidence>
<protein>
    <submittedName>
        <fullName evidence="1">Uncharacterized protein</fullName>
    </submittedName>
</protein>
<dbReference type="RefSeq" id="WP_098006696.1">
    <property type="nucleotide sequence ID" value="NZ_NVMX01000118.1"/>
</dbReference>
<dbReference type="EMBL" id="NVMX01000118">
    <property type="protein sequence ID" value="PDZ94764.1"/>
    <property type="molecule type" value="Genomic_DNA"/>
</dbReference>
<organism evidence="1 2">
    <name type="scientific">Bacillus cereus</name>
    <dbReference type="NCBI Taxonomy" id="1396"/>
    <lineage>
        <taxon>Bacteria</taxon>
        <taxon>Bacillati</taxon>
        <taxon>Bacillota</taxon>
        <taxon>Bacilli</taxon>
        <taxon>Bacillales</taxon>
        <taxon>Bacillaceae</taxon>
        <taxon>Bacillus</taxon>
        <taxon>Bacillus cereus group</taxon>
    </lineage>
</organism>
<dbReference type="Proteomes" id="UP000219922">
    <property type="component" value="Unassembled WGS sequence"/>
</dbReference>
<dbReference type="AlphaFoldDB" id="A0A9X6STI2"/>
<comment type="caution">
    <text evidence="1">The sequence shown here is derived from an EMBL/GenBank/DDBJ whole genome shotgun (WGS) entry which is preliminary data.</text>
</comment>
<proteinExistence type="predicted"/>
<sequence length="130" mass="15322">MVKIHATLKENNQICLNKESYMKVMNNIYPSKSLVRYESGEDYPLEQMDLSTFVTFVFKENKEICEETFEYESNISYHNQDKFQDVFKNGNKTLYVIYGYEVEAIEARIENNKARETHSDLVETKIPLLA</sequence>
<reference evidence="1 2" key="1">
    <citation type="submission" date="2017-09" db="EMBL/GenBank/DDBJ databases">
        <title>Large-scale bioinformatics analysis of Bacillus genomes uncovers conserved roles of natural products in bacterial physiology.</title>
        <authorList>
            <consortium name="Agbiome Team Llc"/>
            <person name="Bleich R.M."/>
            <person name="Grubbs K.J."/>
            <person name="Santa Maria K.C."/>
            <person name="Allen S.E."/>
            <person name="Farag S."/>
            <person name="Shank E.A."/>
            <person name="Bowers A."/>
        </authorList>
    </citation>
    <scope>NUCLEOTIDE SEQUENCE [LARGE SCALE GENOMIC DNA]</scope>
    <source>
        <strain evidence="1 2">AFS092789</strain>
    </source>
</reference>
<accession>A0A9X6STI2</accession>